<accession>A0AAE1A9M2</accession>
<comment type="caution">
    <text evidence="5">The sequence shown here is derived from an EMBL/GenBank/DDBJ whole genome shotgun (WGS) entry which is preliminary data.</text>
</comment>
<dbReference type="CDD" id="cd00041">
    <property type="entry name" value="CUB"/>
    <property type="match status" value="3"/>
</dbReference>
<evidence type="ECO:0000256" key="3">
    <source>
        <dbReference type="PROSITE-ProRule" id="PRU00059"/>
    </source>
</evidence>
<evidence type="ECO:0000256" key="2">
    <source>
        <dbReference type="ARBA" id="ARBA00023157"/>
    </source>
</evidence>
<dbReference type="SUPFAM" id="SSF49854">
    <property type="entry name" value="Spermadhesin, CUB domain"/>
    <property type="match status" value="3"/>
</dbReference>
<dbReference type="EMBL" id="JAWDGP010002395">
    <property type="protein sequence ID" value="KAK3783547.1"/>
    <property type="molecule type" value="Genomic_DNA"/>
</dbReference>
<dbReference type="InterPro" id="IPR000859">
    <property type="entry name" value="CUB_dom"/>
</dbReference>
<feature type="domain" description="CUB" evidence="4">
    <location>
        <begin position="283"/>
        <end position="395"/>
    </location>
</feature>
<organism evidence="5 6">
    <name type="scientific">Elysia crispata</name>
    <name type="common">lettuce slug</name>
    <dbReference type="NCBI Taxonomy" id="231223"/>
    <lineage>
        <taxon>Eukaryota</taxon>
        <taxon>Metazoa</taxon>
        <taxon>Spiralia</taxon>
        <taxon>Lophotrochozoa</taxon>
        <taxon>Mollusca</taxon>
        <taxon>Gastropoda</taxon>
        <taxon>Heterobranchia</taxon>
        <taxon>Euthyneura</taxon>
        <taxon>Panpulmonata</taxon>
        <taxon>Sacoglossa</taxon>
        <taxon>Placobranchoidea</taxon>
        <taxon>Plakobranchidae</taxon>
        <taxon>Elysia</taxon>
    </lineage>
</organism>
<feature type="domain" description="CUB" evidence="4">
    <location>
        <begin position="15"/>
        <end position="127"/>
    </location>
</feature>
<gene>
    <name evidence="5" type="ORF">RRG08_005003</name>
</gene>
<dbReference type="PANTHER" id="PTHR24251:SF37">
    <property type="entry name" value="CUB DOMAIN-CONTAINING PROTEIN"/>
    <property type="match status" value="1"/>
</dbReference>
<reference evidence="5" key="1">
    <citation type="journal article" date="2023" name="G3 (Bethesda)">
        <title>A reference genome for the long-term kleptoplast-retaining sea slug Elysia crispata morphotype clarki.</title>
        <authorList>
            <person name="Eastman K.E."/>
            <person name="Pendleton A.L."/>
            <person name="Shaikh M.A."/>
            <person name="Suttiyut T."/>
            <person name="Ogas R."/>
            <person name="Tomko P."/>
            <person name="Gavelis G."/>
            <person name="Widhalm J.R."/>
            <person name="Wisecaver J.H."/>
        </authorList>
    </citation>
    <scope>NUCLEOTIDE SEQUENCE</scope>
    <source>
        <strain evidence="5">ECLA1</strain>
    </source>
</reference>
<keyword evidence="2" id="KW-1015">Disulfide bond</keyword>
<evidence type="ECO:0000256" key="1">
    <source>
        <dbReference type="ARBA" id="ARBA00022737"/>
    </source>
</evidence>
<dbReference type="Gene3D" id="2.60.120.290">
    <property type="entry name" value="Spermadhesin, CUB domain"/>
    <property type="match status" value="3"/>
</dbReference>
<evidence type="ECO:0000313" key="6">
    <source>
        <dbReference type="Proteomes" id="UP001283361"/>
    </source>
</evidence>
<evidence type="ECO:0000259" key="4">
    <source>
        <dbReference type="PROSITE" id="PS01180"/>
    </source>
</evidence>
<dbReference type="SMART" id="SM00042">
    <property type="entry name" value="CUB"/>
    <property type="match status" value="3"/>
</dbReference>
<protein>
    <recommendedName>
        <fullName evidence="4">CUB domain-containing protein</fullName>
    </recommendedName>
</protein>
<dbReference type="Pfam" id="PF00431">
    <property type="entry name" value="CUB"/>
    <property type="match status" value="3"/>
</dbReference>
<sequence length="407" mass="44058">MPTPTVPSSTVPPVCGKILTGNGGIFQSPNFPGNYPDNTRCVWTITTDPGFQVHLNFSEFSLEEANGCSFDYVFIRDGNNQSAEMLTKKCGFSIPCPITSTGNEMFIEFRSDGSVTKSGFQATWSADNTTISTNMPTPTVPSSTVPPVCGKILTGNGGIFQSPNFPGNYPDNTRCVWTITTDPGFQVHLNFSEFSLEEANGCSFDYVFIRDGNNQSAEMLTKKCGFSIPCPITSTGNEMFIEFRSDGSVTKSGFQATWSADNTTISTNMPTPTVPSSTVPPVCGKILTGNGGIFQSPNFPGNYPDNTRCVWTITTDPGFQVHLNFSEFSLEEANGCSFDYVFIRDGNNQSAEMLTKKCGFSIPCPITSTGNEMFIEFRSDGSVTKSGFQATWSADNTTISTNMPTPT</sequence>
<feature type="non-terminal residue" evidence="5">
    <location>
        <position position="1"/>
    </location>
</feature>
<name>A0AAE1A9M2_9GAST</name>
<dbReference type="AlphaFoldDB" id="A0AAE1A9M2"/>
<dbReference type="Proteomes" id="UP001283361">
    <property type="component" value="Unassembled WGS sequence"/>
</dbReference>
<dbReference type="InterPro" id="IPR035914">
    <property type="entry name" value="Sperma_CUB_dom_sf"/>
</dbReference>
<proteinExistence type="predicted"/>
<dbReference type="FunFam" id="2.60.120.290:FF:000013">
    <property type="entry name" value="Membrane frizzled-related protein"/>
    <property type="match status" value="3"/>
</dbReference>
<dbReference type="PROSITE" id="PS01180">
    <property type="entry name" value="CUB"/>
    <property type="match status" value="3"/>
</dbReference>
<comment type="caution">
    <text evidence="3">Lacks conserved residue(s) required for the propagation of feature annotation.</text>
</comment>
<evidence type="ECO:0000313" key="5">
    <source>
        <dbReference type="EMBL" id="KAK3783547.1"/>
    </source>
</evidence>
<keyword evidence="1" id="KW-0677">Repeat</keyword>
<keyword evidence="6" id="KW-1185">Reference proteome</keyword>
<dbReference type="PANTHER" id="PTHR24251">
    <property type="entry name" value="OVOCHYMASE-RELATED"/>
    <property type="match status" value="1"/>
</dbReference>
<feature type="domain" description="CUB" evidence="4">
    <location>
        <begin position="149"/>
        <end position="261"/>
    </location>
</feature>